<gene>
    <name evidence="11" type="ORF">H8D96_09030</name>
</gene>
<keyword evidence="9 10" id="KW-0472">Membrane</keyword>
<sequence length="161" mass="18075">MAAEEAVEKTEEAQPPPKSKLKLIVLASTVLLLGVGGFFGWKWYSARKEASAATQKPEEMSIVYPLKSFIVNLADKKGVGKRYLKVTMEIEVAGEEQRALVNHKVPQLRDTVLLMLSSRTIAEITTLESKLELKQILLARMNRAIGKNVIQRVYFTEFVVQ</sequence>
<protein>
    <recommendedName>
        <fullName evidence="10">Flagellar protein FliL</fullName>
    </recommendedName>
</protein>
<keyword evidence="4 10" id="KW-1003">Cell membrane</keyword>
<evidence type="ECO:0000313" key="11">
    <source>
        <dbReference type="EMBL" id="MBC8432050.1"/>
    </source>
</evidence>
<accession>A0A8J6TSE5</accession>
<evidence type="ECO:0000256" key="8">
    <source>
        <dbReference type="ARBA" id="ARBA00022989"/>
    </source>
</evidence>
<keyword evidence="11" id="KW-0966">Cell projection</keyword>
<proteinExistence type="inferred from homology"/>
<dbReference type="GO" id="GO:0009425">
    <property type="term" value="C:bacterial-type flagellum basal body"/>
    <property type="evidence" value="ECO:0007669"/>
    <property type="project" value="InterPro"/>
</dbReference>
<comment type="subcellular location">
    <subcellularLocation>
        <location evidence="2">Cell membrane</location>
        <topology evidence="2">Single-pass membrane protein</topology>
    </subcellularLocation>
</comment>
<comment type="similarity">
    <text evidence="3 10">Belongs to the FliL family.</text>
</comment>
<evidence type="ECO:0000256" key="5">
    <source>
        <dbReference type="ARBA" id="ARBA00022500"/>
    </source>
</evidence>
<evidence type="ECO:0000256" key="3">
    <source>
        <dbReference type="ARBA" id="ARBA00008281"/>
    </source>
</evidence>
<dbReference type="GO" id="GO:0071978">
    <property type="term" value="P:bacterial-type flagellum-dependent swarming motility"/>
    <property type="evidence" value="ECO:0007669"/>
    <property type="project" value="TreeGrafter"/>
</dbReference>
<evidence type="ECO:0000256" key="9">
    <source>
        <dbReference type="ARBA" id="ARBA00023136"/>
    </source>
</evidence>
<keyword evidence="11" id="KW-0969">Cilium</keyword>
<dbReference type="PANTHER" id="PTHR35091">
    <property type="entry name" value="FLAGELLAR PROTEIN FLIL"/>
    <property type="match status" value="1"/>
</dbReference>
<comment type="caution">
    <text evidence="11">The sequence shown here is derived from an EMBL/GenBank/DDBJ whole genome shotgun (WGS) entry which is preliminary data.</text>
</comment>
<comment type="function">
    <text evidence="1 10">Controls the rotational direction of flagella during chemotaxis.</text>
</comment>
<dbReference type="Pfam" id="PF03748">
    <property type="entry name" value="FliL"/>
    <property type="match status" value="1"/>
</dbReference>
<evidence type="ECO:0000256" key="1">
    <source>
        <dbReference type="ARBA" id="ARBA00002254"/>
    </source>
</evidence>
<keyword evidence="5 10" id="KW-0145">Chemotaxis</keyword>
<dbReference type="GO" id="GO:0006935">
    <property type="term" value="P:chemotaxis"/>
    <property type="evidence" value="ECO:0007669"/>
    <property type="project" value="UniProtKB-KW"/>
</dbReference>
<keyword evidence="11" id="KW-0282">Flagellum</keyword>
<dbReference type="EMBL" id="JACNIG010000201">
    <property type="protein sequence ID" value="MBC8432050.1"/>
    <property type="molecule type" value="Genomic_DNA"/>
</dbReference>
<evidence type="ECO:0000313" key="12">
    <source>
        <dbReference type="Proteomes" id="UP000605201"/>
    </source>
</evidence>
<name>A0A8J6TSE5_9BACT</name>
<keyword evidence="8 10" id="KW-1133">Transmembrane helix</keyword>
<evidence type="ECO:0000256" key="2">
    <source>
        <dbReference type="ARBA" id="ARBA00004162"/>
    </source>
</evidence>
<dbReference type="GO" id="GO:0005886">
    <property type="term" value="C:plasma membrane"/>
    <property type="evidence" value="ECO:0007669"/>
    <property type="project" value="UniProtKB-SubCell"/>
</dbReference>
<feature type="transmembrane region" description="Helical" evidence="10">
    <location>
        <begin position="23"/>
        <end position="41"/>
    </location>
</feature>
<evidence type="ECO:0000256" key="10">
    <source>
        <dbReference type="RuleBase" id="RU364125"/>
    </source>
</evidence>
<evidence type="ECO:0000256" key="6">
    <source>
        <dbReference type="ARBA" id="ARBA00022692"/>
    </source>
</evidence>
<evidence type="ECO:0000256" key="7">
    <source>
        <dbReference type="ARBA" id="ARBA00022779"/>
    </source>
</evidence>
<dbReference type="AlphaFoldDB" id="A0A8J6TSE5"/>
<evidence type="ECO:0000256" key="4">
    <source>
        <dbReference type="ARBA" id="ARBA00022475"/>
    </source>
</evidence>
<organism evidence="11 12">
    <name type="scientific">Candidatus Desulfatibia vada</name>
    <dbReference type="NCBI Taxonomy" id="2841696"/>
    <lineage>
        <taxon>Bacteria</taxon>
        <taxon>Pseudomonadati</taxon>
        <taxon>Thermodesulfobacteriota</taxon>
        <taxon>Desulfobacteria</taxon>
        <taxon>Desulfobacterales</taxon>
        <taxon>Desulfobacterales incertae sedis</taxon>
        <taxon>Candidatus Desulfatibia</taxon>
    </lineage>
</organism>
<dbReference type="PANTHER" id="PTHR35091:SF2">
    <property type="entry name" value="FLAGELLAR PROTEIN FLIL"/>
    <property type="match status" value="1"/>
</dbReference>
<dbReference type="InterPro" id="IPR005503">
    <property type="entry name" value="FliL"/>
</dbReference>
<reference evidence="11 12" key="1">
    <citation type="submission" date="2020-08" db="EMBL/GenBank/DDBJ databases">
        <title>Bridging the membrane lipid divide: bacteria of the FCB group superphylum have the potential to synthesize archaeal ether lipids.</title>
        <authorList>
            <person name="Villanueva L."/>
            <person name="Von Meijenfeldt F.A.B."/>
            <person name="Westbye A.B."/>
            <person name="Yadav S."/>
            <person name="Hopmans E.C."/>
            <person name="Dutilh B.E."/>
            <person name="Sinninghe Damste J.S."/>
        </authorList>
    </citation>
    <scope>NUCLEOTIDE SEQUENCE [LARGE SCALE GENOMIC DNA]</scope>
    <source>
        <strain evidence="11">NIOZ-UU17</strain>
    </source>
</reference>
<dbReference type="Proteomes" id="UP000605201">
    <property type="component" value="Unassembled WGS sequence"/>
</dbReference>
<keyword evidence="7 10" id="KW-0283">Flagellar rotation</keyword>
<keyword evidence="6 10" id="KW-0812">Transmembrane</keyword>